<dbReference type="Pfam" id="PF00466">
    <property type="entry name" value="Ribosomal_L10"/>
    <property type="match status" value="1"/>
</dbReference>
<proteinExistence type="inferred from homology"/>
<evidence type="ECO:0000313" key="7">
    <source>
        <dbReference type="Proteomes" id="UP000231634"/>
    </source>
</evidence>
<dbReference type="GO" id="GO:0070180">
    <property type="term" value="F:large ribosomal subunit rRNA binding"/>
    <property type="evidence" value="ECO:0007669"/>
    <property type="project" value="UniProtKB-UniRule"/>
</dbReference>
<evidence type="ECO:0000313" key="6">
    <source>
        <dbReference type="EMBL" id="PJA41832.1"/>
    </source>
</evidence>
<dbReference type="InterPro" id="IPR022973">
    <property type="entry name" value="Ribosomal_uL10_bac"/>
</dbReference>
<evidence type="ECO:0000256" key="2">
    <source>
        <dbReference type="ARBA" id="ARBA00022980"/>
    </source>
</evidence>
<dbReference type="SUPFAM" id="SSF160369">
    <property type="entry name" value="Ribosomal protein L10-like"/>
    <property type="match status" value="1"/>
</dbReference>
<comment type="similarity">
    <text evidence="1 5">Belongs to the universal ribosomal protein uL10 family.</text>
</comment>
<dbReference type="Gene3D" id="6.10.250.290">
    <property type="match status" value="1"/>
</dbReference>
<evidence type="ECO:0000256" key="1">
    <source>
        <dbReference type="ARBA" id="ARBA00008889"/>
    </source>
</evidence>
<dbReference type="EMBL" id="PFWX01000007">
    <property type="protein sequence ID" value="PJA41832.1"/>
    <property type="molecule type" value="Genomic_DNA"/>
</dbReference>
<evidence type="ECO:0000256" key="5">
    <source>
        <dbReference type="HAMAP-Rule" id="MF_00362"/>
    </source>
</evidence>
<keyword evidence="5" id="KW-0699">rRNA-binding</keyword>
<gene>
    <name evidence="5 6" type="primary">rplJ</name>
    <name evidence="6" type="ORF">CO177_00380</name>
</gene>
<keyword evidence="2 5" id="KW-0689">Ribosomal protein</keyword>
<sequence>MLTKSQKLQQIEESKDMLKQSRILAFVDFSGTTVEDIKKLRRLLSSVGAKLKVFKKKLLRIALKDSGFDFDPEQFDLQVGTVSSQGDISEIAGLIYKFSKEIKNKKFKILGAYDLAEKNLFDAAMVTRIGQLPPREVLLGQLVGMLVAPMRMFLYVLNEKSKMVEK</sequence>
<dbReference type="HAMAP" id="MF_00362">
    <property type="entry name" value="Ribosomal_uL10"/>
    <property type="match status" value="1"/>
</dbReference>
<protein>
    <recommendedName>
        <fullName evidence="4 5">Large ribosomal subunit protein uL10</fullName>
    </recommendedName>
</protein>
<dbReference type="GO" id="GO:0005840">
    <property type="term" value="C:ribosome"/>
    <property type="evidence" value="ECO:0007669"/>
    <property type="project" value="UniProtKB-KW"/>
</dbReference>
<dbReference type="InterPro" id="IPR001790">
    <property type="entry name" value="Ribosomal_uL10"/>
</dbReference>
<evidence type="ECO:0000256" key="3">
    <source>
        <dbReference type="ARBA" id="ARBA00023274"/>
    </source>
</evidence>
<comment type="subunit">
    <text evidence="5">Part of the ribosomal stalk of the 50S ribosomal subunit. The N-terminus interacts with L11 and the large rRNA to form the base of the stalk. The C-terminus forms an elongated spine to which L12 dimers bind in a sequential fashion forming a multimeric L10(L12)X complex.</text>
</comment>
<dbReference type="Gene3D" id="3.30.70.1730">
    <property type="match status" value="1"/>
</dbReference>
<reference evidence="7" key="1">
    <citation type="submission" date="2017-09" db="EMBL/GenBank/DDBJ databases">
        <title>Depth-based differentiation of microbial function through sediment-hosted aquifers and enrichment of novel symbionts in the deep terrestrial subsurface.</title>
        <authorList>
            <person name="Probst A.J."/>
            <person name="Ladd B."/>
            <person name="Jarett J.K."/>
            <person name="Geller-Mcgrath D.E."/>
            <person name="Sieber C.M.K."/>
            <person name="Emerson J.B."/>
            <person name="Anantharaman K."/>
            <person name="Thomas B.C."/>
            <person name="Malmstrom R."/>
            <person name="Stieglmeier M."/>
            <person name="Klingl A."/>
            <person name="Woyke T."/>
            <person name="Ryan C.M."/>
            <person name="Banfield J.F."/>
        </authorList>
    </citation>
    <scope>NUCLEOTIDE SEQUENCE [LARGE SCALE GENOMIC DNA]</scope>
</reference>
<dbReference type="PANTHER" id="PTHR11560">
    <property type="entry name" value="39S RIBOSOMAL PROTEIN L10, MITOCHONDRIAL"/>
    <property type="match status" value="1"/>
</dbReference>
<dbReference type="AlphaFoldDB" id="A0A2M7X6P9"/>
<comment type="caution">
    <text evidence="6">The sequence shown here is derived from an EMBL/GenBank/DDBJ whole genome shotgun (WGS) entry which is preliminary data.</text>
</comment>
<dbReference type="InterPro" id="IPR043141">
    <property type="entry name" value="Ribosomal_uL10-like_sf"/>
</dbReference>
<keyword evidence="5" id="KW-0694">RNA-binding</keyword>
<dbReference type="Proteomes" id="UP000231634">
    <property type="component" value="Unassembled WGS sequence"/>
</dbReference>
<dbReference type="GO" id="GO:0006412">
    <property type="term" value="P:translation"/>
    <property type="evidence" value="ECO:0007669"/>
    <property type="project" value="UniProtKB-UniRule"/>
</dbReference>
<comment type="function">
    <text evidence="5">Forms part of the ribosomal stalk, playing a central role in the interaction of the ribosome with GTP-bound translation factors.</text>
</comment>
<dbReference type="InterPro" id="IPR047865">
    <property type="entry name" value="Ribosomal_uL10_bac_type"/>
</dbReference>
<dbReference type="CDD" id="cd05797">
    <property type="entry name" value="Ribosomal_L10"/>
    <property type="match status" value="1"/>
</dbReference>
<name>A0A2M7X6P9_9BACT</name>
<organism evidence="6 7">
    <name type="scientific">Candidatus Wolfebacteria bacterium CG_4_9_14_3_um_filter_37_9</name>
    <dbReference type="NCBI Taxonomy" id="1975065"/>
    <lineage>
        <taxon>Bacteria</taxon>
        <taxon>Candidatus Wolfeibacteriota</taxon>
    </lineage>
</organism>
<keyword evidence="3 5" id="KW-0687">Ribonucleoprotein</keyword>
<dbReference type="NCBIfam" id="NF000955">
    <property type="entry name" value="PRK00099.1-1"/>
    <property type="match status" value="1"/>
</dbReference>
<evidence type="ECO:0000256" key="4">
    <source>
        <dbReference type="ARBA" id="ARBA00035202"/>
    </source>
</evidence>
<dbReference type="GO" id="GO:1990904">
    <property type="term" value="C:ribonucleoprotein complex"/>
    <property type="evidence" value="ECO:0007669"/>
    <property type="project" value="UniProtKB-KW"/>
</dbReference>
<accession>A0A2M7X6P9</accession>